<reference evidence="1 2" key="1">
    <citation type="journal article" date="2015" name="Proc. Natl. Acad. Sci. U.S.A.">
        <title>Expanded metabolic versatility of ubiquitous nitrite-oxidizing bacteria from the genus Nitrospira.</title>
        <authorList>
            <person name="Koch H."/>
            <person name="Lucker S."/>
            <person name="Albertsen M."/>
            <person name="Kitzinger K."/>
            <person name="Herbold C."/>
            <person name="Spieck E."/>
            <person name="Nielsen P.H."/>
            <person name="Wagner M."/>
            <person name="Daims H."/>
        </authorList>
    </citation>
    <scope>NUCLEOTIDE SEQUENCE [LARGE SCALE GENOMIC DNA]</scope>
    <source>
        <strain evidence="1 2">NSP M-1</strain>
    </source>
</reference>
<evidence type="ECO:0000313" key="1">
    <source>
        <dbReference type="EMBL" id="ALA57508.1"/>
    </source>
</evidence>
<dbReference type="Proteomes" id="UP000069205">
    <property type="component" value="Chromosome"/>
</dbReference>
<organism evidence="1 2">
    <name type="scientific">Nitrospira moscoviensis</name>
    <dbReference type="NCBI Taxonomy" id="42253"/>
    <lineage>
        <taxon>Bacteria</taxon>
        <taxon>Pseudomonadati</taxon>
        <taxon>Nitrospirota</taxon>
        <taxon>Nitrospiria</taxon>
        <taxon>Nitrospirales</taxon>
        <taxon>Nitrospiraceae</taxon>
        <taxon>Nitrospira</taxon>
    </lineage>
</organism>
<evidence type="ECO:0000313" key="2">
    <source>
        <dbReference type="Proteomes" id="UP000069205"/>
    </source>
</evidence>
<dbReference type="EMBL" id="CP011801">
    <property type="protein sequence ID" value="ALA57508.1"/>
    <property type="molecule type" value="Genomic_DNA"/>
</dbReference>
<accession>A0A0K2G979</accession>
<sequence>MDERTAAAVLVLQQGGRPNGASESLLPNCGVCSMSKRLYPALCSPVHRRYVDTAKLRLAQREASLRFATVRRFFDSSWAYATI</sequence>
<name>A0A0K2G979_NITMO</name>
<proteinExistence type="predicted"/>
<dbReference type="STRING" id="42253.NITMOv2_1077"/>
<protein>
    <submittedName>
        <fullName evidence="1">Uncharacterized protein</fullName>
    </submittedName>
</protein>
<dbReference type="PATRIC" id="fig|42253.5.peg.1061"/>
<keyword evidence="2" id="KW-1185">Reference proteome</keyword>
<dbReference type="AlphaFoldDB" id="A0A0K2G979"/>
<dbReference type="KEGG" id="nmv:NITMOv2_1077"/>
<gene>
    <name evidence="1" type="ORF">NITMOv2_1077</name>
</gene>